<dbReference type="CDD" id="cd02440">
    <property type="entry name" value="AdoMet_MTases"/>
    <property type="match status" value="1"/>
</dbReference>
<feature type="domain" description="Methyltransferase type 11" evidence="1">
    <location>
        <begin position="43"/>
        <end position="132"/>
    </location>
</feature>
<dbReference type="InterPro" id="IPR013216">
    <property type="entry name" value="Methyltransf_11"/>
</dbReference>
<keyword evidence="2" id="KW-0808">Transferase</keyword>
<comment type="caution">
    <text evidence="2">The sequence shown here is derived from an EMBL/GenBank/DDBJ whole genome shotgun (WGS) entry which is preliminary data.</text>
</comment>
<dbReference type="EMBL" id="QYYD01000015">
    <property type="protein sequence ID" value="RJF70785.1"/>
    <property type="molecule type" value="Genomic_DNA"/>
</dbReference>
<dbReference type="RefSeq" id="WP_119857521.1">
    <property type="nucleotide sequence ID" value="NZ_QYYD01000015.1"/>
</dbReference>
<dbReference type="GO" id="GO:0008757">
    <property type="term" value="F:S-adenosylmethionine-dependent methyltransferase activity"/>
    <property type="evidence" value="ECO:0007669"/>
    <property type="project" value="InterPro"/>
</dbReference>
<proteinExistence type="predicted"/>
<name>A0A418V3W6_RHOPL</name>
<dbReference type="PANTHER" id="PTHR42912">
    <property type="entry name" value="METHYLTRANSFERASE"/>
    <property type="match status" value="1"/>
</dbReference>
<gene>
    <name evidence="2" type="ORF">D4Q52_15825</name>
</gene>
<evidence type="ECO:0000259" key="1">
    <source>
        <dbReference type="Pfam" id="PF08241"/>
    </source>
</evidence>
<reference evidence="2 3" key="1">
    <citation type="submission" date="2018-09" db="EMBL/GenBank/DDBJ databases">
        <title>Draft genome sequence of Rhodopseudomonas palustris 2.1.18.</title>
        <authorList>
            <person name="Robertson S.L."/>
            <person name="Meyer T.E."/>
            <person name="Kyndt J.A."/>
        </authorList>
    </citation>
    <scope>NUCLEOTIDE SEQUENCE [LARGE SCALE GENOMIC DNA]</scope>
    <source>
        <strain evidence="2 3">2.1.18</strain>
    </source>
</reference>
<dbReference type="SUPFAM" id="SSF53335">
    <property type="entry name" value="S-adenosyl-L-methionine-dependent methyltransferases"/>
    <property type="match status" value="1"/>
</dbReference>
<evidence type="ECO:0000313" key="3">
    <source>
        <dbReference type="Proteomes" id="UP000285523"/>
    </source>
</evidence>
<dbReference type="GO" id="GO:0032259">
    <property type="term" value="P:methylation"/>
    <property type="evidence" value="ECO:0007669"/>
    <property type="project" value="UniProtKB-KW"/>
</dbReference>
<protein>
    <submittedName>
        <fullName evidence="2">Class I SAM-dependent methyltransferase</fullName>
    </submittedName>
</protein>
<dbReference type="Proteomes" id="UP000285523">
    <property type="component" value="Unassembled WGS sequence"/>
</dbReference>
<dbReference type="Pfam" id="PF08241">
    <property type="entry name" value="Methyltransf_11"/>
    <property type="match status" value="1"/>
</dbReference>
<accession>A0A418V3W6</accession>
<dbReference type="OrthoDB" id="9800231at2"/>
<dbReference type="AlphaFoldDB" id="A0A418V3W6"/>
<evidence type="ECO:0000313" key="2">
    <source>
        <dbReference type="EMBL" id="RJF70785.1"/>
    </source>
</evidence>
<organism evidence="2 3">
    <name type="scientific">Rhodopseudomonas palustris</name>
    <dbReference type="NCBI Taxonomy" id="1076"/>
    <lineage>
        <taxon>Bacteria</taxon>
        <taxon>Pseudomonadati</taxon>
        <taxon>Pseudomonadota</taxon>
        <taxon>Alphaproteobacteria</taxon>
        <taxon>Hyphomicrobiales</taxon>
        <taxon>Nitrobacteraceae</taxon>
        <taxon>Rhodopseudomonas</taxon>
    </lineage>
</organism>
<sequence length="217" mass="25094">MNDLAIIYRSRFSNTGFEKRKRVWKILCAEFFQKHVPPDSTILDLACGYGEFINHIDAAKKYGVDLNPDAPSRLSPEVEFKLTPAYDLSHIPDNSVDRVFTSNFLEHLPDKAACDAVLQEVWRILKPGGKIMLLGPNIRYAYKEYWDYYDHYLALSHLSLSEGLLLAGFQPEVVTDRFLPYTMNNSTPTADWMIRLYLRIPLAWKLLGKQFFIVARK</sequence>
<keyword evidence="2" id="KW-0489">Methyltransferase</keyword>
<dbReference type="InterPro" id="IPR050508">
    <property type="entry name" value="Methyltransf_Superfamily"/>
</dbReference>
<dbReference type="InterPro" id="IPR029063">
    <property type="entry name" value="SAM-dependent_MTases_sf"/>
</dbReference>
<dbReference type="Gene3D" id="3.40.50.150">
    <property type="entry name" value="Vaccinia Virus protein VP39"/>
    <property type="match status" value="1"/>
</dbReference>